<keyword evidence="1" id="KW-0175">Coiled coil</keyword>
<keyword evidence="4" id="KW-1185">Reference proteome</keyword>
<gene>
    <name evidence="3" type="ORF">R1flu_003350</name>
</gene>
<reference evidence="3 4" key="1">
    <citation type="submission" date="2024-09" db="EMBL/GenBank/DDBJ databases">
        <title>Chromosome-scale assembly of Riccia fluitans.</title>
        <authorList>
            <person name="Paukszto L."/>
            <person name="Sawicki J."/>
            <person name="Karawczyk K."/>
            <person name="Piernik-Szablinska J."/>
            <person name="Szczecinska M."/>
            <person name="Mazdziarz M."/>
        </authorList>
    </citation>
    <scope>NUCLEOTIDE SEQUENCE [LARGE SCALE GENOMIC DNA]</scope>
    <source>
        <strain evidence="3">Rf_01</strain>
        <tissue evidence="3">Aerial parts of the thallus</tissue>
    </source>
</reference>
<comment type="caution">
    <text evidence="3">The sequence shown here is derived from an EMBL/GenBank/DDBJ whole genome shotgun (WGS) entry which is preliminary data.</text>
</comment>
<evidence type="ECO:0000256" key="2">
    <source>
        <dbReference type="SAM" id="MobiDB-lite"/>
    </source>
</evidence>
<accession>A0ABD1Y8T4</accession>
<sequence>MTKVHSSSSKSAALAALLTEEEIRAYRHHRKRLARIVADQWLFAARFRLLIIRFRKQHAEKLKRHCLCEWRALVEERRRISGILERASVLRRFLQKCRSFHSWHIAVHTRQMMRKAFYRTTEIINRSTRRRVLVALQVHCRRRIHRRGQKVKMKAVWQWRLAKRCLMEWHYLMHERRLWKKKKERAEKKWTARLLDLTLRGWNGLLAQRETACSTETEAVINPARDKKLIVAQRHHERKLLRSAYDGWDRVRFSSCLAREVAQHCLEASAMEVAVSWFMKSLVKRMLVCWKNHALIQKNHRRNHWHAIVHFKMQTVSKGLRGFQKNVELEQTKRSLQELSLESYQQRLKRKAVTGCRLLHQTKRLKSAKLENATAQWKSAKLREHFEKWYCAKALSTMKKRKLLDSIKFSCRQLCLRGFQTWCAVRDIRKQKTLTTQTRLNRMRETLSKQRRMHVLRAWRSLQKEIIIKRINEARSLQFYLHFTAAAAVKALRVNMQKQKRKRSLLAKAREFCKTKYLQRAVISWKKLLLHRQLVYTAADHRRRRLLKAVLVALAQKEAQEQVDITQEETNLQESLVKLRKIETAQRSTLPKAPSIKPMSASRAPPRRPAFLYENDDQTQGTKLGLKPGDHDVNFGSPAAKNLQFVAKEVEWMEQILLEYEDLQVQLVKFRAELALLLETRSPDESESFHPRNQKQLLQEQKTLLLQQEIHSLEAKKMVQMPLIQAVLSRIQDLRTNKAPTL</sequence>
<evidence type="ECO:0008006" key="5">
    <source>
        <dbReference type="Google" id="ProtNLM"/>
    </source>
</evidence>
<feature type="region of interest" description="Disordered" evidence="2">
    <location>
        <begin position="588"/>
        <end position="622"/>
    </location>
</feature>
<protein>
    <recommendedName>
        <fullName evidence="5">Protein SFI1 homolog</fullName>
    </recommendedName>
</protein>
<proteinExistence type="predicted"/>
<evidence type="ECO:0000256" key="1">
    <source>
        <dbReference type="SAM" id="Coils"/>
    </source>
</evidence>
<dbReference type="EMBL" id="JBHFFA010000006">
    <property type="protein sequence ID" value="KAL2623145.1"/>
    <property type="molecule type" value="Genomic_DNA"/>
</dbReference>
<organism evidence="3 4">
    <name type="scientific">Riccia fluitans</name>
    <dbReference type="NCBI Taxonomy" id="41844"/>
    <lineage>
        <taxon>Eukaryota</taxon>
        <taxon>Viridiplantae</taxon>
        <taxon>Streptophyta</taxon>
        <taxon>Embryophyta</taxon>
        <taxon>Marchantiophyta</taxon>
        <taxon>Marchantiopsida</taxon>
        <taxon>Marchantiidae</taxon>
        <taxon>Marchantiales</taxon>
        <taxon>Ricciaceae</taxon>
        <taxon>Riccia</taxon>
    </lineage>
</organism>
<dbReference type="AlphaFoldDB" id="A0ABD1Y8T4"/>
<name>A0ABD1Y8T4_9MARC</name>
<evidence type="ECO:0000313" key="4">
    <source>
        <dbReference type="Proteomes" id="UP001605036"/>
    </source>
</evidence>
<feature type="coiled-coil region" evidence="1">
    <location>
        <begin position="653"/>
        <end position="680"/>
    </location>
</feature>
<evidence type="ECO:0000313" key="3">
    <source>
        <dbReference type="EMBL" id="KAL2623145.1"/>
    </source>
</evidence>
<dbReference type="Proteomes" id="UP001605036">
    <property type="component" value="Unassembled WGS sequence"/>
</dbReference>